<feature type="region of interest" description="Disordered" evidence="2">
    <location>
        <begin position="76"/>
        <end position="118"/>
    </location>
</feature>
<protein>
    <submittedName>
        <fullName evidence="3">Uncharacterized protein AlNc14C141G7267</fullName>
    </submittedName>
</protein>
<evidence type="ECO:0000256" key="2">
    <source>
        <dbReference type="SAM" id="MobiDB-lite"/>
    </source>
</evidence>
<proteinExistence type="predicted"/>
<accession>F0WL79</accession>
<name>F0WL79_9STRA</name>
<reference evidence="3" key="1">
    <citation type="journal article" date="2011" name="PLoS Biol.">
        <title>Gene gain and loss during evolution of obligate parasitism in the white rust pathogen of Arabidopsis thaliana.</title>
        <authorList>
            <person name="Kemen E."/>
            <person name="Gardiner A."/>
            <person name="Schultz-Larsen T."/>
            <person name="Kemen A.C."/>
            <person name="Balmuth A.L."/>
            <person name="Robert-Seilaniantz A."/>
            <person name="Bailey K."/>
            <person name="Holub E."/>
            <person name="Studholme D.J."/>
            <person name="Maclean D."/>
            <person name="Jones J.D."/>
        </authorList>
    </citation>
    <scope>NUCLEOTIDE SEQUENCE</scope>
</reference>
<sequence length="1539" mass="175271">MIPMESKRPQTQSHTHDNAHKAASFSSIGPPNLQLDSTISWYRKNAKLSGKRTNPPQKASDQPMYKVFSIEECDRSAGKDSSMGTFLGRSTSQPESLRASSVQNSSLKPYLSPLNRPGTSHWEPSRHYFLEKLSHFALHTKKAANNTWQFPGDEEIFKKTAKASRNDVVDLTHCYDSVLEFLTRKNANAPVDNRWRALREDLRLLQAQAHTQAFQTSENEVTELSLVCLQHKWSDLILGELEGMLTLSFVEQGALLRKARSQSAQAFDRVETLCSSLAQRNQRTQRQLDGIKCEFQAQKEEQIAALEGVRRDCESMVSVAISIVEKEKEELRRQLQEARQKITTMNESMRTLTTLYREIRQDTEKFKVIELKEAFAKLQENHEALREEKKWLDTTSVMYAEVLAEREESKLKLLEAQKQLQRKDKLLQAKEDLLKKLLAEQSRFLADKELLMSHRGQPDSEEQSNISSEDAKAPRNASKQRHCLHYQILLPSVHNRSSKSDSSWTLAAIRSIYQSKIIDDLASDHLSGSLQCRVPMPEFVYAWFERWKPPECSGKTTDETTRRQLLKEADQDRWRLYYGAKDLKLQNCVEAKLFLSLLAESNGEDGQSLFLYCYSVLNVLAQGHLPIGSVCGCHSYQDFSQMYEASCSPPDIENTVRSIPSRVWISPFHVMLATSIVMIRAPRDDYKRIESLVIKLAVHSVPKDELPVLYLTPAAFVGNTDHFLSLLPIGADGIAVNGSLKLHGERWYIDASRWLELMMFEYREEQAHRRATIRVMFQTAAFSSSSRSNGEASTSEFVEMGQFQEAARALNCGISLFMSACLYRRAFDLGNGAVTYDSFLIAAEQMHFFSSCMRLESPAATLARLIFQASGPKNDKSNDTDEGGSHAMYLNHLTTNSRACHAFQKMYTYLQHQLVDTIGHLPVCIRSTLNALACDITRLFNDTDNRGLIHDAASVVLSFQNFLTFHFVVQFTKRKATGEVFSASIANRTLEKALLSLLECVRVQKKTKTERIVDLVRQKVSVCRLQVAFRAHLDRKCRVPLPIRQLMSLDYVKNTSGYDIFTPNRSEKWLYSVVTDIFRNCVSMLPQWKVEQHATPADLVLQFIQSESLGARSASDFCRASFSGRKSLHPPKLFPNFVYDYCLSKVGTRQETEKMVHDVYLLCSGVLRNETIEDEPMGGKCNRIRLFAWLSSFECKAPSFCPNEALIFMLSLAQVFCTRSQVAWALPIERDEISVTHLVRTDHRKAKVPFSVAVSVLSSAFHPYDDENKLRISNRLCAAAETPSLEDEMGHIDLDALLMIAMEEWKQYLLHRMRAIVLCSESKEHSCPSEYLAQRSHSMILTEKILRDANVAYEPLMLGMIGRRLSNLPRISIIKTSGQEVWSRVLYGEYVAAAGLPLIATEILCSLDSLMESKAQLNHFHGNYIEQFEYLRSFWDAYKMSCQSVLEDLQASKNHQNVAAVRRTCANLKEFRSLYDRLVSRMTHLGQVIILGTFHEQTGNIFQNEWELLRHLLILCSQTKAPTSSFFEVAPAEIQEGKH</sequence>
<feature type="compositionally biased region" description="Polar residues" evidence="2">
    <location>
        <begin position="82"/>
        <end position="107"/>
    </location>
</feature>
<evidence type="ECO:0000256" key="1">
    <source>
        <dbReference type="SAM" id="Coils"/>
    </source>
</evidence>
<dbReference type="PANTHER" id="PTHR39867:SF1">
    <property type="entry name" value="HELICASE ATP-BINDING DOMAIN-CONTAINING PROTEIN"/>
    <property type="match status" value="1"/>
</dbReference>
<organism evidence="3">
    <name type="scientific">Albugo laibachii Nc14</name>
    <dbReference type="NCBI Taxonomy" id="890382"/>
    <lineage>
        <taxon>Eukaryota</taxon>
        <taxon>Sar</taxon>
        <taxon>Stramenopiles</taxon>
        <taxon>Oomycota</taxon>
        <taxon>Peronosporomycetes</taxon>
        <taxon>Albuginales</taxon>
        <taxon>Albuginaceae</taxon>
        <taxon>Albugo</taxon>
    </lineage>
</organism>
<feature type="compositionally biased region" description="Basic and acidic residues" evidence="2">
    <location>
        <begin position="1"/>
        <end position="20"/>
    </location>
</feature>
<dbReference type="HOGENOM" id="CLU_246895_0_0_1"/>
<feature type="region of interest" description="Disordered" evidence="2">
    <location>
        <begin position="1"/>
        <end position="31"/>
    </location>
</feature>
<feature type="coiled-coil region" evidence="1">
    <location>
        <begin position="281"/>
        <end position="440"/>
    </location>
</feature>
<dbReference type="EMBL" id="FR824186">
    <property type="protein sequence ID" value="CCA22040.1"/>
    <property type="molecule type" value="Genomic_DNA"/>
</dbReference>
<dbReference type="PANTHER" id="PTHR39867">
    <property type="entry name" value="HELICASE ATP-BINDING DOMAIN-CONTAINING PROTEIN"/>
    <property type="match status" value="1"/>
</dbReference>
<reference evidence="3" key="2">
    <citation type="submission" date="2011-02" db="EMBL/GenBank/DDBJ databases">
        <authorList>
            <person name="MacLean D."/>
        </authorList>
    </citation>
    <scope>NUCLEOTIDE SEQUENCE</scope>
</reference>
<evidence type="ECO:0000313" key="3">
    <source>
        <dbReference type="EMBL" id="CCA22040.1"/>
    </source>
</evidence>
<gene>
    <name evidence="3" type="primary">AlNc14C141G7267</name>
    <name evidence="3" type="ORF">ALNC14_081830</name>
</gene>
<feature type="region of interest" description="Disordered" evidence="2">
    <location>
        <begin position="455"/>
        <end position="478"/>
    </location>
</feature>
<keyword evidence="1" id="KW-0175">Coiled coil</keyword>